<evidence type="ECO:0000313" key="10">
    <source>
        <dbReference type="Proteomes" id="UP000827892"/>
    </source>
</evidence>
<comment type="similarity">
    <text evidence="2">Belongs to the SLC29A/ENT transporter (TC 2.A.57) family.</text>
</comment>
<accession>A0AAE9ILE8</accession>
<gene>
    <name evidence="9" type="ORF">L3Y34_000056</name>
</gene>
<dbReference type="CDD" id="cd06174">
    <property type="entry name" value="MFS"/>
    <property type="match status" value="1"/>
</dbReference>
<feature type="transmembrane region" description="Helical" evidence="8">
    <location>
        <begin position="638"/>
        <end position="659"/>
    </location>
</feature>
<feature type="transmembrane region" description="Helical" evidence="8">
    <location>
        <begin position="773"/>
        <end position="794"/>
    </location>
</feature>
<feature type="transmembrane region" description="Helical" evidence="8">
    <location>
        <begin position="602"/>
        <end position="626"/>
    </location>
</feature>
<name>A0AAE9ILE8_CAEBR</name>
<feature type="transmembrane region" description="Helical" evidence="8">
    <location>
        <begin position="702"/>
        <end position="721"/>
    </location>
</feature>
<evidence type="ECO:0000256" key="5">
    <source>
        <dbReference type="ARBA" id="ARBA00022989"/>
    </source>
</evidence>
<protein>
    <recommendedName>
        <fullName evidence="11">Nucleoside transporter</fullName>
    </recommendedName>
</protein>
<dbReference type="GO" id="GO:0005337">
    <property type="term" value="F:nucleoside transmembrane transporter activity"/>
    <property type="evidence" value="ECO:0007669"/>
    <property type="project" value="InterPro"/>
</dbReference>
<dbReference type="Pfam" id="PF01733">
    <property type="entry name" value="Nucleoside_tran"/>
    <property type="match status" value="1"/>
</dbReference>
<feature type="transmembrane region" description="Helical" evidence="8">
    <location>
        <begin position="741"/>
        <end position="761"/>
    </location>
</feature>
<reference evidence="9 10" key="1">
    <citation type="submission" date="2022-05" db="EMBL/GenBank/DDBJ databases">
        <title>Chromosome-level reference genomes for two strains of Caenorhabditis briggsae: an improved platform for comparative genomics.</title>
        <authorList>
            <person name="Stevens L."/>
            <person name="Andersen E.C."/>
        </authorList>
    </citation>
    <scope>NUCLEOTIDE SEQUENCE [LARGE SCALE GENOMIC DNA]</scope>
    <source>
        <strain evidence="9">QX1410_ONT</strain>
        <tissue evidence="9">Whole-organism</tissue>
    </source>
</reference>
<dbReference type="InterPro" id="IPR036259">
    <property type="entry name" value="MFS_trans_sf"/>
</dbReference>
<evidence type="ECO:0000256" key="3">
    <source>
        <dbReference type="ARBA" id="ARBA00022448"/>
    </source>
</evidence>
<sequence length="871" mass="100183">MEKLIWTDLYEKTNSKPGIILSLCVHGANKPPANAELDEISKRAEELRKRDGRSKYKLVESDIYKTDPDPMPSNLKDQVRELLESRNSVETTTTQRDQDKSGYVTDVSTATWNFSTLDYSPRSVVSMNGARYDILKTVPPLRTKTPPPPPPPVRRHEIYEQHERYTSAPNLQSAVIRIQDDKPRSIMKRRELESREQLLFPTVDTQVVKSVVRKPTVTETVQRFEETRRTEEVERRVQRREKKERRSRHHSSSRHQSGWEGHTGGYQEHRVGAITSSLPRRQIIREADRAMTEEEMNKVVREAYAAADEARRDSRHRSSSLSRGGYLPGGQETYYRQETTRRQQHNNYDDNFNRGIAHARYGSLSDSLRRGELQYVPNGEVRQSFYRDGGASGGQRMHKSYSTRDVFTGDAHDDRRSVSSFHRRGSQQQVSPFVEFPPTLPRRGAGGDYRREEDAYFRPVSKSRSYADWDDAGRAGMGREVRRYDDDMSRLEAEFRDSLLMPMPNGNMNERDHRTEQLPGGYETFNKDRHANSGRRTGRDGKPVDFSEASQEYNYKREQTLNDDRRRRLTSFFVLTIATIIILNGANGVYQNSIFGLASELPFKYTNAVIIGNNLCGTFVTLLSMSTKAMTRNILDRAFAYFSIALITLIFCFISFLVLQKQRFYQFYSNRAETQRAKHEESAGNQGKLTTYIATFKEAFPMLINVFLVFFVTLSIFPGVMMYVKDEKNGGTYDFPLPQNYFMDVTTFLQFNVFAFIGSIVAGRKQWPSPNKLWIPVYLRLLYIPFFAFCNYLPETRTWPVFFESTWIFVIVAASMSFGSGYFSGLAMMYTSKSVDPMRAQVAGMMAGFFLISGIVSGLIFTMVIKAFVTA</sequence>
<evidence type="ECO:0000256" key="2">
    <source>
        <dbReference type="ARBA" id="ARBA00007965"/>
    </source>
</evidence>
<feature type="compositionally biased region" description="Basic and acidic residues" evidence="7">
    <location>
        <begin position="224"/>
        <end position="236"/>
    </location>
</feature>
<dbReference type="GO" id="GO:0016020">
    <property type="term" value="C:membrane"/>
    <property type="evidence" value="ECO:0007669"/>
    <property type="project" value="UniProtKB-SubCell"/>
</dbReference>
<proteinExistence type="inferred from homology"/>
<keyword evidence="3" id="KW-0813">Transport</keyword>
<feature type="region of interest" description="Disordered" evidence="7">
    <location>
        <begin position="519"/>
        <end position="549"/>
    </location>
</feature>
<keyword evidence="6 8" id="KW-0472">Membrane</keyword>
<feature type="region of interest" description="Disordered" evidence="7">
    <location>
        <begin position="224"/>
        <end position="266"/>
    </location>
</feature>
<feature type="compositionally biased region" description="Basic residues" evidence="7">
    <location>
        <begin position="237"/>
        <end position="253"/>
    </location>
</feature>
<dbReference type="EMBL" id="CP090893">
    <property type="protein sequence ID" value="ULT98416.1"/>
    <property type="molecule type" value="Genomic_DNA"/>
</dbReference>
<dbReference type="PANTHER" id="PTHR10332">
    <property type="entry name" value="EQUILIBRATIVE NUCLEOSIDE TRANSPORTER"/>
    <property type="match status" value="1"/>
</dbReference>
<feature type="region of interest" description="Disordered" evidence="7">
    <location>
        <begin position="306"/>
        <end position="331"/>
    </location>
</feature>
<keyword evidence="5 8" id="KW-1133">Transmembrane helix</keyword>
<feature type="transmembrane region" description="Helical" evidence="8">
    <location>
        <begin position="842"/>
        <end position="865"/>
    </location>
</feature>
<feature type="transmembrane region" description="Helical" evidence="8">
    <location>
        <begin position="806"/>
        <end position="830"/>
    </location>
</feature>
<dbReference type="InterPro" id="IPR002259">
    <property type="entry name" value="Eqnu_transpt"/>
</dbReference>
<feature type="compositionally biased region" description="Basic and acidic residues" evidence="7">
    <location>
        <begin position="525"/>
        <end position="545"/>
    </location>
</feature>
<dbReference type="PANTHER" id="PTHR10332:SF80">
    <property type="entry name" value="EQUILIBRATIVE NUCLEOSIDE TRANSPORTER 2, ISOFORM A"/>
    <property type="match status" value="1"/>
</dbReference>
<feature type="region of interest" description="Disordered" evidence="7">
    <location>
        <begin position="407"/>
        <end position="447"/>
    </location>
</feature>
<evidence type="ECO:0000256" key="7">
    <source>
        <dbReference type="SAM" id="MobiDB-lite"/>
    </source>
</evidence>
<dbReference type="PRINTS" id="PR01130">
    <property type="entry name" value="DERENTRNSPRT"/>
</dbReference>
<feature type="transmembrane region" description="Helical" evidence="8">
    <location>
        <begin position="569"/>
        <end position="590"/>
    </location>
</feature>
<keyword evidence="4 8" id="KW-0812">Transmembrane</keyword>
<evidence type="ECO:0008006" key="11">
    <source>
        <dbReference type="Google" id="ProtNLM"/>
    </source>
</evidence>
<evidence type="ECO:0000256" key="8">
    <source>
        <dbReference type="SAM" id="Phobius"/>
    </source>
</evidence>
<dbReference type="SUPFAM" id="SSF103473">
    <property type="entry name" value="MFS general substrate transporter"/>
    <property type="match status" value="1"/>
</dbReference>
<evidence type="ECO:0000313" key="9">
    <source>
        <dbReference type="EMBL" id="ULT98416.1"/>
    </source>
</evidence>
<evidence type="ECO:0000256" key="4">
    <source>
        <dbReference type="ARBA" id="ARBA00022692"/>
    </source>
</evidence>
<comment type="subcellular location">
    <subcellularLocation>
        <location evidence="1">Membrane</location>
        <topology evidence="1">Multi-pass membrane protein</topology>
    </subcellularLocation>
</comment>
<organism evidence="9 10">
    <name type="scientific">Caenorhabditis briggsae</name>
    <dbReference type="NCBI Taxonomy" id="6238"/>
    <lineage>
        <taxon>Eukaryota</taxon>
        <taxon>Metazoa</taxon>
        <taxon>Ecdysozoa</taxon>
        <taxon>Nematoda</taxon>
        <taxon>Chromadorea</taxon>
        <taxon>Rhabditida</taxon>
        <taxon>Rhabditina</taxon>
        <taxon>Rhabditomorpha</taxon>
        <taxon>Rhabditoidea</taxon>
        <taxon>Rhabditidae</taxon>
        <taxon>Peloderinae</taxon>
        <taxon>Caenorhabditis</taxon>
    </lineage>
</organism>
<dbReference type="AlphaFoldDB" id="A0AAE9ILE8"/>
<evidence type="ECO:0000256" key="1">
    <source>
        <dbReference type="ARBA" id="ARBA00004141"/>
    </source>
</evidence>
<dbReference type="Proteomes" id="UP000827892">
    <property type="component" value="Chromosome III"/>
</dbReference>
<evidence type="ECO:0000256" key="6">
    <source>
        <dbReference type="ARBA" id="ARBA00023136"/>
    </source>
</evidence>